<keyword evidence="6" id="KW-0812">Transmembrane</keyword>
<keyword evidence="9" id="KW-0456">Lyase</keyword>
<dbReference type="GO" id="GO:0030313">
    <property type="term" value="C:cell envelope"/>
    <property type="evidence" value="ECO:0007669"/>
    <property type="project" value="UniProtKB-SubCell"/>
</dbReference>
<dbReference type="SUPFAM" id="SSF48452">
    <property type="entry name" value="TPR-like"/>
    <property type="match status" value="1"/>
</dbReference>
<evidence type="ECO:0000256" key="2">
    <source>
        <dbReference type="ARBA" id="ARBA00022737"/>
    </source>
</evidence>
<dbReference type="PROSITE" id="PS50005">
    <property type="entry name" value="TPR"/>
    <property type="match status" value="1"/>
</dbReference>
<keyword evidence="6" id="KW-1133">Transmembrane helix</keyword>
<keyword evidence="6" id="KW-0472">Membrane</keyword>
<feature type="domain" description="Cytochrome c-type biogenesis protein H Ig-like" evidence="7">
    <location>
        <begin position="344"/>
        <end position="449"/>
    </location>
</feature>
<dbReference type="InterPro" id="IPR051263">
    <property type="entry name" value="C-type_cytochrome_biogenesis"/>
</dbReference>
<accession>A0A6S6THP9</accession>
<dbReference type="Pfam" id="PF23892">
    <property type="entry name" value="Ig_CycH"/>
    <property type="match status" value="1"/>
</dbReference>
<dbReference type="GO" id="GO:0016829">
    <property type="term" value="F:lyase activity"/>
    <property type="evidence" value="ECO:0007669"/>
    <property type="project" value="UniProtKB-KW"/>
</dbReference>
<dbReference type="AlphaFoldDB" id="A0A6S6THP9"/>
<dbReference type="Gene3D" id="1.25.40.10">
    <property type="entry name" value="Tetratricopeptide repeat domain"/>
    <property type="match status" value="1"/>
</dbReference>
<name>A0A6S6THP9_9GAMM</name>
<dbReference type="GO" id="GO:0005886">
    <property type="term" value="C:plasma membrane"/>
    <property type="evidence" value="ECO:0007669"/>
    <property type="project" value="TreeGrafter"/>
</dbReference>
<dbReference type="InterPro" id="IPR011990">
    <property type="entry name" value="TPR-like_helical_dom_sf"/>
</dbReference>
<evidence type="ECO:0000256" key="3">
    <source>
        <dbReference type="ARBA" id="ARBA00022748"/>
    </source>
</evidence>
<evidence type="ECO:0000256" key="5">
    <source>
        <dbReference type="PROSITE-ProRule" id="PRU00339"/>
    </source>
</evidence>
<proteinExistence type="predicted"/>
<feature type="transmembrane region" description="Helical" evidence="6">
    <location>
        <begin position="6"/>
        <end position="24"/>
    </location>
</feature>
<dbReference type="PANTHER" id="PTHR47870">
    <property type="entry name" value="CYTOCHROME C-TYPE BIOGENESIS PROTEIN CCMH"/>
    <property type="match status" value="1"/>
</dbReference>
<dbReference type="EMBL" id="CACVAY010000073">
    <property type="protein sequence ID" value="CAA6815987.1"/>
    <property type="molecule type" value="Genomic_DNA"/>
</dbReference>
<evidence type="ECO:0000256" key="4">
    <source>
        <dbReference type="ARBA" id="ARBA00022803"/>
    </source>
</evidence>
<evidence type="ECO:0000256" key="6">
    <source>
        <dbReference type="SAM" id="Phobius"/>
    </source>
</evidence>
<dbReference type="InterPro" id="IPR056412">
    <property type="entry name" value="Ig_CycH"/>
</dbReference>
<feature type="transmembrane region" description="Helical" evidence="6">
    <location>
        <begin position="100"/>
        <end position="120"/>
    </location>
</feature>
<evidence type="ECO:0000313" key="9">
    <source>
        <dbReference type="EMBL" id="CAA6815987.1"/>
    </source>
</evidence>
<dbReference type="Pfam" id="PF23914">
    <property type="entry name" value="TPR_CcmH_CycH"/>
    <property type="match status" value="1"/>
</dbReference>
<protein>
    <submittedName>
        <fullName evidence="9">Cytochrome c heme lyase subunit CcmH</fullName>
    </submittedName>
</protein>
<reference evidence="9" key="1">
    <citation type="submission" date="2020-01" db="EMBL/GenBank/DDBJ databases">
        <authorList>
            <person name="Meier V. D."/>
            <person name="Meier V D."/>
        </authorList>
    </citation>
    <scope>NUCLEOTIDE SEQUENCE</scope>
    <source>
        <strain evidence="9">HLG_WM_MAG_07</strain>
    </source>
</reference>
<dbReference type="PANTHER" id="PTHR47870:SF4">
    <property type="entry name" value="CYTOCHROME C-TYPE BIOGENESIS PROTEIN CYCH"/>
    <property type="match status" value="1"/>
</dbReference>
<gene>
    <name evidence="9" type="ORF">HELGO_WM16772</name>
</gene>
<evidence type="ECO:0000259" key="8">
    <source>
        <dbReference type="Pfam" id="PF23914"/>
    </source>
</evidence>
<organism evidence="9">
    <name type="scientific">uncultured Thiotrichaceae bacterium</name>
    <dbReference type="NCBI Taxonomy" id="298394"/>
    <lineage>
        <taxon>Bacteria</taxon>
        <taxon>Pseudomonadati</taxon>
        <taxon>Pseudomonadota</taxon>
        <taxon>Gammaproteobacteria</taxon>
        <taxon>Thiotrichales</taxon>
        <taxon>Thiotrichaceae</taxon>
        <taxon>environmental samples</taxon>
    </lineage>
</organism>
<feature type="repeat" description="TPR" evidence="5">
    <location>
        <begin position="162"/>
        <end position="195"/>
    </location>
</feature>
<sequence>MDFSLIATLLIAVLMVLPVVFFLVTPILRQPSEELVDDRREQNVALARQDLAELDANFKDGKMTPEAYEETKGELEQGLFDDLQVDDDLVQKTSGISRKVGAIIVAILVPVGAAGMYYQYGTPLGIEESKKKGLTQEERKQSDIGTMVAQLEQKMEDNPEDITGWKMLGRTYAVMERFPESIAAYEKAVKLAPNDPDALLPLADMLGRANDRNLTGRPAELIQRALQAEPNSVMGIWMAGMAERQLGNNAKAVEYWKQLESTLKPGSEDLKAVQELIAEAGGAVVAPVNPVDSVAAPAASETPVDSVVAPVAPVTPASPTAPVAPTQAAQAATADLVKSSAQGITVTVDLSEEFKAKANPQQRVFIYAKAMVGPPMPLAAARKTVADLPMTIVLDDSMAMMPQMKLSGFGEVKVGARISQSGRPTASSGDLFTELPNVKAGQTIKLTIDQVVP</sequence>
<keyword evidence="2" id="KW-0677">Repeat</keyword>
<feature type="domain" description="Cytochrome c-type biogenesis protein H TPR" evidence="8">
    <location>
        <begin position="137"/>
        <end position="268"/>
    </location>
</feature>
<evidence type="ECO:0000259" key="7">
    <source>
        <dbReference type="Pfam" id="PF23892"/>
    </source>
</evidence>
<dbReference type="NCBIfam" id="TIGR03142">
    <property type="entry name" value="cytochro_ccmI"/>
    <property type="match status" value="1"/>
</dbReference>
<dbReference type="InterPro" id="IPR017560">
    <property type="entry name" value="Cyt_c_biogenesis_CcmI"/>
</dbReference>
<keyword evidence="3" id="KW-0201">Cytochrome c-type biogenesis</keyword>
<evidence type="ECO:0000256" key="1">
    <source>
        <dbReference type="ARBA" id="ARBA00004196"/>
    </source>
</evidence>
<dbReference type="InterPro" id="IPR019734">
    <property type="entry name" value="TPR_rpt"/>
</dbReference>
<keyword evidence="4 5" id="KW-0802">TPR repeat</keyword>
<dbReference type="InterPro" id="IPR056413">
    <property type="entry name" value="TPR_CcmH_CycH"/>
</dbReference>
<dbReference type="GO" id="GO:0017004">
    <property type="term" value="P:cytochrome complex assembly"/>
    <property type="evidence" value="ECO:0007669"/>
    <property type="project" value="UniProtKB-KW"/>
</dbReference>
<dbReference type="SMART" id="SM00028">
    <property type="entry name" value="TPR"/>
    <property type="match status" value="1"/>
</dbReference>
<comment type="subcellular location">
    <subcellularLocation>
        <location evidence="1">Cell envelope</location>
    </subcellularLocation>
</comment>